<organism evidence="4">
    <name type="scientific">Paenibacillus sp. AN1007</name>
    <dbReference type="NCBI Taxonomy" id="3151385"/>
    <lineage>
        <taxon>Bacteria</taxon>
        <taxon>Bacillati</taxon>
        <taxon>Bacillota</taxon>
        <taxon>Bacilli</taxon>
        <taxon>Bacillales</taxon>
        <taxon>Paenibacillaceae</taxon>
        <taxon>Paenibacillus</taxon>
    </lineage>
</organism>
<feature type="domain" description="RmlD-like substrate binding" evidence="3">
    <location>
        <begin position="4"/>
        <end position="290"/>
    </location>
</feature>
<dbReference type="PANTHER" id="PTHR10491">
    <property type="entry name" value="DTDP-4-DEHYDRORHAMNOSE REDUCTASE"/>
    <property type="match status" value="1"/>
</dbReference>
<evidence type="ECO:0000313" key="4">
    <source>
        <dbReference type="EMBL" id="XCP95186.1"/>
    </source>
</evidence>
<sequence length="296" mass="32764">MRLRMLVTGAAGQLGYDVVKSLEAAGHHVLGCDREQMNITDQQQCTDQIEAFQPDVIVHCAAFTAVDQAETDIDTAFAINAAGTRNITAAAEKVKAKLVYISTDYVFDGTGDTPYQEYDIPNPQSVYGKSKLAGEQLVQSLSTRWFIIRTSWVFGSHGSNFVRTMLGLMTERPQLQVVHDQKGSPTYTVDLAQLVAELAVSEKYGMYHASNAGSCTWYEFAQAIAEEAKKQGFFQAAAHSAQIIPCTTSQFPRPAPRPAYSVMDHLGIRMNGLQSMRPWREALIAFLHELYTKKVN</sequence>
<dbReference type="EC" id="1.1.1.133" evidence="2"/>
<comment type="function">
    <text evidence="2">Catalyzes the reduction of dTDP-6-deoxy-L-lyxo-4-hexulose to yield dTDP-L-rhamnose.</text>
</comment>
<protein>
    <recommendedName>
        <fullName evidence="2">dTDP-4-dehydrorhamnose reductase</fullName>
        <ecNumber evidence="2">1.1.1.133</ecNumber>
    </recommendedName>
</protein>
<reference evidence="4" key="1">
    <citation type="submission" date="2024-05" db="EMBL/GenBank/DDBJ databases">
        <title>Draft genome assemblies of 36 bacteria isolated from hibernating arctic ground squirrels.</title>
        <authorList>
            <person name="McKee H."/>
            <person name="Mullen L."/>
            <person name="Drown D.M."/>
            <person name="Duddleston K.N."/>
        </authorList>
    </citation>
    <scope>NUCLEOTIDE SEQUENCE</scope>
    <source>
        <strain evidence="4">AN1007</strain>
    </source>
</reference>
<dbReference type="PANTHER" id="PTHR10491:SF4">
    <property type="entry name" value="METHIONINE ADENOSYLTRANSFERASE 2 SUBUNIT BETA"/>
    <property type="match status" value="1"/>
</dbReference>
<dbReference type="Gene3D" id="3.40.50.720">
    <property type="entry name" value="NAD(P)-binding Rossmann-like Domain"/>
    <property type="match status" value="1"/>
</dbReference>
<dbReference type="InterPro" id="IPR036291">
    <property type="entry name" value="NAD(P)-bd_dom_sf"/>
</dbReference>
<dbReference type="CDD" id="cd05254">
    <property type="entry name" value="dTDP_HR_like_SDR_e"/>
    <property type="match status" value="1"/>
</dbReference>
<evidence type="ECO:0000259" key="3">
    <source>
        <dbReference type="Pfam" id="PF04321"/>
    </source>
</evidence>
<keyword evidence="2" id="KW-0521">NADP</keyword>
<dbReference type="Pfam" id="PF04321">
    <property type="entry name" value="RmlD_sub_bind"/>
    <property type="match status" value="1"/>
</dbReference>
<dbReference type="GO" id="GO:0005829">
    <property type="term" value="C:cytosol"/>
    <property type="evidence" value="ECO:0007669"/>
    <property type="project" value="TreeGrafter"/>
</dbReference>
<gene>
    <name evidence="4" type="primary">rfbD</name>
    <name evidence="4" type="ORF">ABXS70_29565</name>
</gene>
<dbReference type="RefSeq" id="WP_366293078.1">
    <property type="nucleotide sequence ID" value="NZ_CP159992.1"/>
</dbReference>
<accession>A0AAU8NFA2</accession>
<proteinExistence type="inferred from homology"/>
<keyword evidence="2 4" id="KW-0560">Oxidoreductase</keyword>
<name>A0AAU8NFA2_9BACL</name>
<comment type="pathway">
    <text evidence="2">Carbohydrate biosynthesis; dTDP-L-rhamnose biosynthesis.</text>
</comment>
<dbReference type="EMBL" id="CP159992">
    <property type="protein sequence ID" value="XCP95186.1"/>
    <property type="molecule type" value="Genomic_DNA"/>
</dbReference>
<dbReference type="GO" id="GO:0019305">
    <property type="term" value="P:dTDP-rhamnose biosynthetic process"/>
    <property type="evidence" value="ECO:0007669"/>
    <property type="project" value="TreeGrafter"/>
</dbReference>
<dbReference type="GO" id="GO:0008831">
    <property type="term" value="F:dTDP-4-dehydrorhamnose reductase activity"/>
    <property type="evidence" value="ECO:0007669"/>
    <property type="project" value="UniProtKB-EC"/>
</dbReference>
<comment type="similarity">
    <text evidence="1 2">Belongs to the dTDP-4-dehydrorhamnose reductase family.</text>
</comment>
<evidence type="ECO:0000256" key="2">
    <source>
        <dbReference type="RuleBase" id="RU364082"/>
    </source>
</evidence>
<dbReference type="InterPro" id="IPR005913">
    <property type="entry name" value="dTDP_dehydrorham_reduct"/>
</dbReference>
<dbReference type="SUPFAM" id="SSF51735">
    <property type="entry name" value="NAD(P)-binding Rossmann-fold domains"/>
    <property type="match status" value="1"/>
</dbReference>
<dbReference type="InterPro" id="IPR029903">
    <property type="entry name" value="RmlD-like-bd"/>
</dbReference>
<dbReference type="AlphaFoldDB" id="A0AAU8NFA2"/>
<dbReference type="Gene3D" id="3.90.25.10">
    <property type="entry name" value="UDP-galactose 4-epimerase, domain 1"/>
    <property type="match status" value="1"/>
</dbReference>
<dbReference type="FunFam" id="3.40.50.720:FF:000159">
    <property type="entry name" value="dTDP-4-dehydrorhamnose reductase"/>
    <property type="match status" value="1"/>
</dbReference>
<dbReference type="NCBIfam" id="TIGR01214">
    <property type="entry name" value="rmlD"/>
    <property type="match status" value="1"/>
</dbReference>
<evidence type="ECO:0000256" key="1">
    <source>
        <dbReference type="ARBA" id="ARBA00010944"/>
    </source>
</evidence>